<dbReference type="OrthoDB" id="6627256at2759"/>
<evidence type="ECO:0000256" key="2">
    <source>
        <dbReference type="SAM" id="SignalP"/>
    </source>
</evidence>
<evidence type="ECO:0000256" key="1">
    <source>
        <dbReference type="SAM" id="MobiDB-lite"/>
    </source>
</evidence>
<feature type="compositionally biased region" description="Polar residues" evidence="1">
    <location>
        <begin position="252"/>
        <end position="284"/>
    </location>
</feature>
<feature type="compositionally biased region" description="Low complexity" evidence="1">
    <location>
        <begin position="221"/>
        <end position="238"/>
    </location>
</feature>
<accession>A0A8I6S705</accession>
<proteinExistence type="predicted"/>
<dbReference type="Proteomes" id="UP000494040">
    <property type="component" value="Unassembled WGS sequence"/>
</dbReference>
<name>A0A8I6S705_CIMLE</name>
<feature type="compositionally biased region" description="Polar residues" evidence="1">
    <location>
        <begin position="193"/>
        <end position="220"/>
    </location>
</feature>
<keyword evidence="4" id="KW-1185">Reference proteome</keyword>
<feature type="region of interest" description="Disordered" evidence="1">
    <location>
        <begin position="187"/>
        <end position="295"/>
    </location>
</feature>
<organism evidence="3 4">
    <name type="scientific">Cimex lectularius</name>
    <name type="common">Bed bug</name>
    <name type="synonym">Acanthia lectularia</name>
    <dbReference type="NCBI Taxonomy" id="79782"/>
    <lineage>
        <taxon>Eukaryota</taxon>
        <taxon>Metazoa</taxon>
        <taxon>Ecdysozoa</taxon>
        <taxon>Arthropoda</taxon>
        <taxon>Hexapoda</taxon>
        <taxon>Insecta</taxon>
        <taxon>Pterygota</taxon>
        <taxon>Neoptera</taxon>
        <taxon>Paraneoptera</taxon>
        <taxon>Hemiptera</taxon>
        <taxon>Heteroptera</taxon>
        <taxon>Panheteroptera</taxon>
        <taxon>Cimicomorpha</taxon>
        <taxon>Cimicidae</taxon>
        <taxon>Cimex</taxon>
    </lineage>
</organism>
<sequence>MILKALSLILALGMGASGHFLPSLLPSPHRGQSQGHFWSEHEKNDESNSYLYQSPGYQQYSDYADFYHQQVPAHAPLSNPQLLQEPQVVYQQETPYQQLVQQQVLLPDVSYQQHLLPYQYLTRNQEPSTPLTAQTTIPLVVKFPNNEALVVPVKAVYTLPPFLERIVQRVQGYYSVYNPVENLTADRPLFHPSTPSTASGVPETTTGSPVKSKASTTESPEASTNANGENTTTSTNENSSDKEDDKDSENSTQEGSTISEMVTTTEAAEVSTDSTQTDLQNEGYTYNKPGRSFFH</sequence>
<feature type="compositionally biased region" description="Basic and acidic residues" evidence="1">
    <location>
        <begin position="239"/>
        <end position="249"/>
    </location>
</feature>
<dbReference type="KEGG" id="clec:106671067"/>
<evidence type="ECO:0000313" key="4">
    <source>
        <dbReference type="Proteomes" id="UP000494040"/>
    </source>
</evidence>
<feature type="chain" id="PRO_5035167569" evidence="2">
    <location>
        <begin position="19"/>
        <end position="295"/>
    </location>
</feature>
<keyword evidence="2" id="KW-0732">Signal</keyword>
<evidence type="ECO:0000313" key="3">
    <source>
        <dbReference type="EnsemblMetazoa" id="XP_014257352.1"/>
    </source>
</evidence>
<gene>
    <name evidence="3" type="primary">106671067</name>
</gene>
<dbReference type="AlphaFoldDB" id="A0A8I6S705"/>
<reference evidence="3" key="1">
    <citation type="submission" date="2022-01" db="UniProtKB">
        <authorList>
            <consortium name="EnsemblMetazoa"/>
        </authorList>
    </citation>
    <scope>IDENTIFICATION</scope>
</reference>
<protein>
    <submittedName>
        <fullName evidence="3">Uncharacterized protein</fullName>
    </submittedName>
</protein>
<feature type="signal peptide" evidence="2">
    <location>
        <begin position="1"/>
        <end position="18"/>
    </location>
</feature>
<dbReference type="EnsemblMetazoa" id="XM_014401866.1">
    <property type="protein sequence ID" value="XP_014257352.1"/>
    <property type="gene ID" value="LOC106671067"/>
</dbReference>